<keyword evidence="3" id="KW-0804">Transcription</keyword>
<evidence type="ECO:0000313" key="7">
    <source>
        <dbReference type="EMBL" id="MDO1533380.1"/>
    </source>
</evidence>
<dbReference type="SUPFAM" id="SSF46785">
    <property type="entry name" value="Winged helix' DNA-binding domain"/>
    <property type="match status" value="1"/>
</dbReference>
<dbReference type="EMBL" id="JAUKVY010000008">
    <property type="protein sequence ID" value="MDO1533380.1"/>
    <property type="molecule type" value="Genomic_DNA"/>
</dbReference>
<dbReference type="PROSITE" id="PS51078">
    <property type="entry name" value="ICLR_ED"/>
    <property type="match status" value="1"/>
</dbReference>
<name>A0ABT8S377_9BURK</name>
<feature type="region of interest" description="Disordered" evidence="4">
    <location>
        <begin position="26"/>
        <end position="48"/>
    </location>
</feature>
<dbReference type="PANTHER" id="PTHR30136:SF39">
    <property type="entry name" value="TRANSCRIPTIONAL REGULATORY PROTEIN"/>
    <property type="match status" value="1"/>
</dbReference>
<evidence type="ECO:0000256" key="4">
    <source>
        <dbReference type="SAM" id="MobiDB-lite"/>
    </source>
</evidence>
<dbReference type="InterPro" id="IPR036390">
    <property type="entry name" value="WH_DNA-bd_sf"/>
</dbReference>
<dbReference type="Proteomes" id="UP001169027">
    <property type="component" value="Unassembled WGS sequence"/>
</dbReference>
<keyword evidence="1" id="KW-0805">Transcription regulation</keyword>
<evidence type="ECO:0000256" key="3">
    <source>
        <dbReference type="ARBA" id="ARBA00023163"/>
    </source>
</evidence>
<gene>
    <name evidence="7" type="ORF">Q2T77_13865</name>
</gene>
<accession>A0ABT8S377</accession>
<evidence type="ECO:0000313" key="8">
    <source>
        <dbReference type="Proteomes" id="UP001169027"/>
    </source>
</evidence>
<sequence length="309" mass="33223">MLSTILTLPLIPFGCNPNYCHMVETKDKPGKKRVPATSEVPEQQARSGTQSIERVVGMLRVIATRGRRGMRIADVVDVSGLPMSTCFRMLQRLELEGLVYRDPLTRKYHLGPLLYELGLLAQPRYQLSELCNEALLVIADQTQDTVYLSERRGAESICTSRALGDYPIKALTLDVGIRRPMGVGAGGLAILSALPEAEADHIVEASGAQYAKFGSAFDPGFLRAALIESRARGYSFLDSAATPGTAAVGVAFPPKNPIAAISVAAISSRLGPARRVEVAKIIQKQVRGICALLRADVPSAAVGQRKQAI</sequence>
<dbReference type="InterPro" id="IPR014757">
    <property type="entry name" value="Tscrpt_reg_IclR_C"/>
</dbReference>
<dbReference type="Gene3D" id="3.30.450.40">
    <property type="match status" value="1"/>
</dbReference>
<dbReference type="PANTHER" id="PTHR30136">
    <property type="entry name" value="HELIX-TURN-HELIX TRANSCRIPTIONAL REGULATOR, ICLR FAMILY"/>
    <property type="match status" value="1"/>
</dbReference>
<dbReference type="Pfam" id="PF09339">
    <property type="entry name" value="HTH_IclR"/>
    <property type="match status" value="1"/>
</dbReference>
<dbReference type="PROSITE" id="PS51077">
    <property type="entry name" value="HTH_ICLR"/>
    <property type="match status" value="1"/>
</dbReference>
<reference evidence="7" key="1">
    <citation type="submission" date="2023-06" db="EMBL/GenBank/DDBJ databases">
        <authorList>
            <person name="Jiang Y."/>
            <person name="Liu Q."/>
        </authorList>
    </citation>
    <scope>NUCLEOTIDE SEQUENCE</scope>
    <source>
        <strain evidence="7">CGMCC 1.12090</strain>
    </source>
</reference>
<feature type="domain" description="HTH iclR-type" evidence="5">
    <location>
        <begin position="49"/>
        <end position="112"/>
    </location>
</feature>
<dbReference type="InterPro" id="IPR005471">
    <property type="entry name" value="Tscrpt_reg_IclR_N"/>
</dbReference>
<evidence type="ECO:0000259" key="5">
    <source>
        <dbReference type="PROSITE" id="PS51077"/>
    </source>
</evidence>
<evidence type="ECO:0000259" key="6">
    <source>
        <dbReference type="PROSITE" id="PS51078"/>
    </source>
</evidence>
<evidence type="ECO:0000256" key="2">
    <source>
        <dbReference type="ARBA" id="ARBA00023125"/>
    </source>
</evidence>
<keyword evidence="2" id="KW-0238">DNA-binding</keyword>
<dbReference type="SMART" id="SM00346">
    <property type="entry name" value="HTH_ICLR"/>
    <property type="match status" value="1"/>
</dbReference>
<dbReference type="SUPFAM" id="SSF55781">
    <property type="entry name" value="GAF domain-like"/>
    <property type="match status" value="1"/>
</dbReference>
<organism evidence="7 8">
    <name type="scientific">Variovorax ginsengisoli</name>
    <dbReference type="NCBI Taxonomy" id="363844"/>
    <lineage>
        <taxon>Bacteria</taxon>
        <taxon>Pseudomonadati</taxon>
        <taxon>Pseudomonadota</taxon>
        <taxon>Betaproteobacteria</taxon>
        <taxon>Burkholderiales</taxon>
        <taxon>Comamonadaceae</taxon>
        <taxon>Variovorax</taxon>
    </lineage>
</organism>
<dbReference type="Pfam" id="PF01614">
    <property type="entry name" value="IclR_C"/>
    <property type="match status" value="1"/>
</dbReference>
<protein>
    <submittedName>
        <fullName evidence="7">IclR family transcriptional regulator</fullName>
    </submittedName>
</protein>
<dbReference type="InterPro" id="IPR029016">
    <property type="entry name" value="GAF-like_dom_sf"/>
</dbReference>
<dbReference type="Gene3D" id="1.10.10.10">
    <property type="entry name" value="Winged helix-like DNA-binding domain superfamily/Winged helix DNA-binding domain"/>
    <property type="match status" value="1"/>
</dbReference>
<proteinExistence type="predicted"/>
<dbReference type="InterPro" id="IPR050707">
    <property type="entry name" value="HTH_MetabolicPath_Reg"/>
</dbReference>
<keyword evidence="8" id="KW-1185">Reference proteome</keyword>
<evidence type="ECO:0000256" key="1">
    <source>
        <dbReference type="ARBA" id="ARBA00023015"/>
    </source>
</evidence>
<feature type="domain" description="IclR-ED" evidence="6">
    <location>
        <begin position="113"/>
        <end position="295"/>
    </location>
</feature>
<comment type="caution">
    <text evidence="7">The sequence shown here is derived from an EMBL/GenBank/DDBJ whole genome shotgun (WGS) entry which is preliminary data.</text>
</comment>
<dbReference type="InterPro" id="IPR036388">
    <property type="entry name" value="WH-like_DNA-bd_sf"/>
</dbReference>